<evidence type="ECO:0000259" key="4">
    <source>
        <dbReference type="SMART" id="SM00829"/>
    </source>
</evidence>
<dbReference type="InterPro" id="IPR036291">
    <property type="entry name" value="NAD(P)-bd_dom_sf"/>
</dbReference>
<reference evidence="5 6" key="1">
    <citation type="journal article" date="2010" name="Nature">
        <title>Genome sequencing and analysis of the model grass Brachypodium distachyon.</title>
        <authorList>
            <consortium name="International Brachypodium Initiative"/>
        </authorList>
    </citation>
    <scope>NUCLEOTIDE SEQUENCE [LARGE SCALE GENOMIC DNA]</scope>
    <source>
        <strain evidence="5 6">Bd21</strain>
    </source>
</reference>
<dbReference type="RefSeq" id="XP_003578765.2">
    <property type="nucleotide sequence ID" value="XM_003578717.4"/>
</dbReference>
<keyword evidence="3" id="KW-0472">Membrane</keyword>
<evidence type="ECO:0000313" key="7">
    <source>
        <dbReference type="Proteomes" id="UP000008810"/>
    </source>
</evidence>
<dbReference type="GO" id="GO:0032440">
    <property type="term" value="F:2-alkenal reductase [NAD(P)H] activity"/>
    <property type="evidence" value="ECO:0000318"/>
    <property type="project" value="GO_Central"/>
</dbReference>
<dbReference type="Gramene" id="KQJ91822">
    <property type="protein sequence ID" value="KQJ91822"/>
    <property type="gene ID" value="BRADI_4g39960v3"/>
</dbReference>
<dbReference type="SUPFAM" id="SSF50129">
    <property type="entry name" value="GroES-like"/>
    <property type="match status" value="1"/>
</dbReference>
<reference evidence="5" key="2">
    <citation type="submission" date="2017-06" db="EMBL/GenBank/DDBJ databases">
        <title>WGS assembly of Brachypodium distachyon.</title>
        <authorList>
            <consortium name="The International Brachypodium Initiative"/>
            <person name="Lucas S."/>
            <person name="Harmon-Smith M."/>
            <person name="Lail K."/>
            <person name="Tice H."/>
            <person name="Grimwood J."/>
            <person name="Bruce D."/>
            <person name="Barry K."/>
            <person name="Shu S."/>
            <person name="Lindquist E."/>
            <person name="Wang M."/>
            <person name="Pitluck S."/>
            <person name="Vogel J.P."/>
            <person name="Garvin D.F."/>
            <person name="Mockler T.C."/>
            <person name="Schmutz J."/>
            <person name="Rokhsar D."/>
            <person name="Bevan M.W."/>
        </authorList>
    </citation>
    <scope>NUCLEOTIDE SEQUENCE</scope>
    <source>
        <strain evidence="5">Bd21</strain>
    </source>
</reference>
<evidence type="ECO:0000313" key="6">
    <source>
        <dbReference type="EnsemblPlants" id="KQJ91822"/>
    </source>
</evidence>
<dbReference type="InterPro" id="IPR041694">
    <property type="entry name" value="ADH_N_2"/>
</dbReference>
<gene>
    <name evidence="6" type="primary">LOC100828340</name>
    <name evidence="5" type="ORF">BRADI_4g39960v3</name>
</gene>
<dbReference type="Gene3D" id="3.40.50.720">
    <property type="entry name" value="NAD(P)-binding Rossmann-like Domain"/>
    <property type="match status" value="1"/>
</dbReference>
<dbReference type="SMART" id="SM00829">
    <property type="entry name" value="PKS_ER"/>
    <property type="match status" value="1"/>
</dbReference>
<dbReference type="EMBL" id="CM000883">
    <property type="protein sequence ID" value="KQJ91822.1"/>
    <property type="molecule type" value="Genomic_DNA"/>
</dbReference>
<evidence type="ECO:0000256" key="1">
    <source>
        <dbReference type="ARBA" id="ARBA00011738"/>
    </source>
</evidence>
<dbReference type="SUPFAM" id="SSF51735">
    <property type="entry name" value="NAD(P)-binding Rossmann-fold domains"/>
    <property type="match status" value="1"/>
</dbReference>
<feature type="transmembrane region" description="Helical" evidence="3">
    <location>
        <begin position="141"/>
        <end position="160"/>
    </location>
</feature>
<dbReference type="FunCoup" id="I1ITI2">
    <property type="interactions" value="1899"/>
</dbReference>
<keyword evidence="7" id="KW-1185">Reference proteome</keyword>
<dbReference type="Pfam" id="PF00107">
    <property type="entry name" value="ADH_zinc_N"/>
    <property type="match status" value="1"/>
</dbReference>
<dbReference type="InterPro" id="IPR045010">
    <property type="entry name" value="MDR_fam"/>
</dbReference>
<dbReference type="InterPro" id="IPR020843">
    <property type="entry name" value="ER"/>
</dbReference>
<dbReference type="eggNOG" id="KOG1196">
    <property type="taxonomic scope" value="Eukaryota"/>
</dbReference>
<dbReference type="KEGG" id="bdi:100828340"/>
<dbReference type="Proteomes" id="UP000008810">
    <property type="component" value="Chromosome 4"/>
</dbReference>
<dbReference type="PANTHER" id="PTHR43205">
    <property type="entry name" value="PROSTAGLANDIN REDUCTASE"/>
    <property type="match status" value="1"/>
</dbReference>
<dbReference type="OMA" id="WMSDIPQ"/>
<comment type="subunit">
    <text evidence="1">Homodimer.</text>
</comment>
<dbReference type="GeneID" id="100828340"/>
<keyword evidence="3" id="KW-0812">Transmembrane</keyword>
<dbReference type="CDD" id="cd08295">
    <property type="entry name" value="double_bond_reductase_like"/>
    <property type="match status" value="1"/>
</dbReference>
<keyword evidence="3" id="KW-1133">Transmembrane helix</keyword>
<sequence length="357" mass="39157">MASSAAEEVIMSNRRVIMSNRRVILKGHVTGVLTEDDMELVTAAVGIAVPAGSTAVLVKILYLSVDPYMRIRMRNHLEPNYIPDFVPGEVMATLGVSKVVASGHPDFKTGDHVWGMMGCEEYTLVSHPESLFKINHPEFPLSYYIGVLGMTGLSAYAGFFDVAKPKKGDYVFVSAASGAIGQLVGQLAKIKGCYVVGSAGSDEKVNLLKTKFGFDDAFNYKKEQDLNATLKRCFPQGIDIYFENVGGAMLDTVLLNMRIRGQIVACGMISQYNLERPEGIRNLFSIVTKRIRMEGFIVLDYFGTYRKFEEEMAGYIKEGKIACVEDVAEGIENVPAELIGLFSGSNVGKKLVIIAQE</sequence>
<dbReference type="FunFam" id="3.40.50.720:FF:000121">
    <property type="entry name" value="Prostaglandin reductase 2"/>
    <property type="match status" value="1"/>
</dbReference>
<reference evidence="6" key="3">
    <citation type="submission" date="2018-08" db="UniProtKB">
        <authorList>
            <consortium name="EnsemblPlants"/>
        </authorList>
    </citation>
    <scope>IDENTIFICATION</scope>
    <source>
        <strain evidence="6">cv. Bd21</strain>
    </source>
</reference>
<protein>
    <recommendedName>
        <fullName evidence="4">Enoyl reductase (ER) domain-containing protein</fullName>
    </recommendedName>
</protein>
<dbReference type="InterPro" id="IPR011032">
    <property type="entry name" value="GroES-like_sf"/>
</dbReference>
<feature type="transmembrane region" description="Helical" evidence="3">
    <location>
        <begin position="40"/>
        <end position="65"/>
    </location>
</feature>
<evidence type="ECO:0000313" key="5">
    <source>
        <dbReference type="EMBL" id="KQJ91822.1"/>
    </source>
</evidence>
<proteinExistence type="predicted"/>
<dbReference type="Gene3D" id="3.90.180.10">
    <property type="entry name" value="Medium-chain alcohol dehydrogenases, catalytic domain"/>
    <property type="match status" value="1"/>
</dbReference>
<keyword evidence="2" id="KW-0560">Oxidoreductase</keyword>
<dbReference type="HOGENOM" id="CLU_026673_29_1_1"/>
<name>I1ITI2_BRADI</name>
<accession>I1ITI2</accession>
<evidence type="ECO:0000256" key="2">
    <source>
        <dbReference type="ARBA" id="ARBA00023002"/>
    </source>
</evidence>
<feature type="domain" description="Enoyl reductase (ER)" evidence="4">
    <location>
        <begin position="31"/>
        <end position="352"/>
    </location>
</feature>
<dbReference type="Pfam" id="PF16884">
    <property type="entry name" value="ADH_N_2"/>
    <property type="match status" value="1"/>
</dbReference>
<organism evidence="5">
    <name type="scientific">Brachypodium distachyon</name>
    <name type="common">Purple false brome</name>
    <name type="synonym">Trachynia distachya</name>
    <dbReference type="NCBI Taxonomy" id="15368"/>
    <lineage>
        <taxon>Eukaryota</taxon>
        <taxon>Viridiplantae</taxon>
        <taxon>Streptophyta</taxon>
        <taxon>Embryophyta</taxon>
        <taxon>Tracheophyta</taxon>
        <taxon>Spermatophyta</taxon>
        <taxon>Magnoliopsida</taxon>
        <taxon>Liliopsida</taxon>
        <taxon>Poales</taxon>
        <taxon>Poaceae</taxon>
        <taxon>BOP clade</taxon>
        <taxon>Pooideae</taxon>
        <taxon>Stipodae</taxon>
        <taxon>Brachypodieae</taxon>
        <taxon>Brachypodium</taxon>
    </lineage>
</organism>
<dbReference type="OrthoDB" id="809632at2759"/>
<dbReference type="InterPro" id="IPR013149">
    <property type="entry name" value="ADH-like_C"/>
</dbReference>
<evidence type="ECO:0000256" key="3">
    <source>
        <dbReference type="SAM" id="Phobius"/>
    </source>
</evidence>
<dbReference type="PANTHER" id="PTHR43205:SF60">
    <property type="entry name" value="ENOYL REDUCTASE (ER) DOMAIN-CONTAINING PROTEIN"/>
    <property type="match status" value="1"/>
</dbReference>
<dbReference type="AlphaFoldDB" id="I1ITI2"/>
<dbReference type="EnsemblPlants" id="KQJ91822">
    <property type="protein sequence ID" value="KQJ91822"/>
    <property type="gene ID" value="BRADI_4g39960v3"/>
</dbReference>